<dbReference type="Pfam" id="PF00572">
    <property type="entry name" value="Ribosomal_L13"/>
    <property type="match status" value="1"/>
</dbReference>
<proteinExistence type="inferred from homology"/>
<evidence type="ECO:0008006" key="6">
    <source>
        <dbReference type="Google" id="ProtNLM"/>
    </source>
</evidence>
<dbReference type="GO" id="GO:0022625">
    <property type="term" value="C:cytosolic large ribosomal subunit"/>
    <property type="evidence" value="ECO:0007669"/>
    <property type="project" value="TreeGrafter"/>
</dbReference>
<dbReference type="GO" id="GO:0003729">
    <property type="term" value="F:mRNA binding"/>
    <property type="evidence" value="ECO:0007669"/>
    <property type="project" value="TreeGrafter"/>
</dbReference>
<gene>
    <name evidence="5" type="ORF">METZ01_LOCUS32958</name>
</gene>
<keyword evidence="3" id="KW-0687">Ribonucleoprotein</keyword>
<dbReference type="GO" id="GO:0017148">
    <property type="term" value="P:negative regulation of translation"/>
    <property type="evidence" value="ECO:0007669"/>
    <property type="project" value="TreeGrafter"/>
</dbReference>
<organism evidence="5">
    <name type="scientific">marine metagenome</name>
    <dbReference type="NCBI Taxonomy" id="408172"/>
    <lineage>
        <taxon>unclassified sequences</taxon>
        <taxon>metagenomes</taxon>
        <taxon>ecological metagenomes</taxon>
    </lineage>
</organism>
<dbReference type="InterPro" id="IPR023563">
    <property type="entry name" value="Ribosomal_uL13_CS"/>
</dbReference>
<feature type="non-terminal residue" evidence="5">
    <location>
        <position position="1"/>
    </location>
</feature>
<evidence type="ECO:0000256" key="1">
    <source>
        <dbReference type="ARBA" id="ARBA00006227"/>
    </source>
</evidence>
<dbReference type="FunFam" id="3.90.1180.10:FF:000001">
    <property type="entry name" value="50S ribosomal protein L13"/>
    <property type="match status" value="1"/>
</dbReference>
<dbReference type="PIRSF" id="PIRSF002181">
    <property type="entry name" value="Ribosomal_L13"/>
    <property type="match status" value="1"/>
</dbReference>
<dbReference type="HAMAP" id="MF_01366">
    <property type="entry name" value="Ribosomal_uL13"/>
    <property type="match status" value="1"/>
</dbReference>
<dbReference type="CDD" id="cd00392">
    <property type="entry name" value="Ribosomal_L13"/>
    <property type="match status" value="1"/>
</dbReference>
<dbReference type="InterPro" id="IPR005822">
    <property type="entry name" value="Ribosomal_uL13"/>
</dbReference>
<dbReference type="SUPFAM" id="SSF52161">
    <property type="entry name" value="Ribosomal protein L13"/>
    <property type="match status" value="1"/>
</dbReference>
<accession>A0A381QMD3</accession>
<dbReference type="NCBIfam" id="TIGR01066">
    <property type="entry name" value="rplM_bact"/>
    <property type="match status" value="1"/>
</dbReference>
<dbReference type="AlphaFoldDB" id="A0A381QMD3"/>
<dbReference type="GO" id="GO:0003735">
    <property type="term" value="F:structural constituent of ribosome"/>
    <property type="evidence" value="ECO:0007669"/>
    <property type="project" value="InterPro"/>
</dbReference>
<sequence length="150" mass="16566">VSTYTPKASEIQRVWHLVDADGLVLGRMASEVAAILRGKHKPTFTPHIDTGDHVVIINADKVVLTGAKATDKNVYDHSGYPGGLRTRSYGKLLADKPAEAVRRTIRGMLPKNRLGRQQLTKLKVYRGPDHPHEAQQPQPLAIDHARARKA</sequence>
<feature type="region of interest" description="Disordered" evidence="4">
    <location>
        <begin position="127"/>
        <end position="150"/>
    </location>
</feature>
<dbReference type="InterPro" id="IPR036899">
    <property type="entry name" value="Ribosomal_uL13_sf"/>
</dbReference>
<dbReference type="PANTHER" id="PTHR11545">
    <property type="entry name" value="RIBOSOMAL PROTEIN L13"/>
    <property type="match status" value="1"/>
</dbReference>
<keyword evidence="2" id="KW-0689">Ribosomal protein</keyword>
<evidence type="ECO:0000256" key="4">
    <source>
        <dbReference type="SAM" id="MobiDB-lite"/>
    </source>
</evidence>
<dbReference type="GO" id="GO:0006412">
    <property type="term" value="P:translation"/>
    <property type="evidence" value="ECO:0007669"/>
    <property type="project" value="InterPro"/>
</dbReference>
<reference evidence="5" key="1">
    <citation type="submission" date="2018-05" db="EMBL/GenBank/DDBJ databases">
        <authorList>
            <person name="Lanie J.A."/>
            <person name="Ng W.-L."/>
            <person name="Kazmierczak K.M."/>
            <person name="Andrzejewski T.M."/>
            <person name="Davidsen T.M."/>
            <person name="Wayne K.J."/>
            <person name="Tettelin H."/>
            <person name="Glass J.I."/>
            <person name="Rusch D."/>
            <person name="Podicherti R."/>
            <person name="Tsui H.-C.T."/>
            <person name="Winkler M.E."/>
        </authorList>
    </citation>
    <scope>NUCLEOTIDE SEQUENCE</scope>
</reference>
<evidence type="ECO:0000256" key="3">
    <source>
        <dbReference type="ARBA" id="ARBA00023274"/>
    </source>
</evidence>
<dbReference type="EMBL" id="UINC01001414">
    <property type="protein sequence ID" value="SUZ80104.1"/>
    <property type="molecule type" value="Genomic_DNA"/>
</dbReference>
<evidence type="ECO:0000256" key="2">
    <source>
        <dbReference type="ARBA" id="ARBA00022980"/>
    </source>
</evidence>
<dbReference type="Gene3D" id="3.90.1180.10">
    <property type="entry name" value="Ribosomal protein L13"/>
    <property type="match status" value="1"/>
</dbReference>
<protein>
    <recommendedName>
        <fullName evidence="6">50S ribosomal protein L13</fullName>
    </recommendedName>
</protein>
<dbReference type="PANTHER" id="PTHR11545:SF2">
    <property type="entry name" value="LARGE RIBOSOMAL SUBUNIT PROTEIN UL13M"/>
    <property type="match status" value="1"/>
</dbReference>
<name>A0A381QMD3_9ZZZZ</name>
<evidence type="ECO:0000313" key="5">
    <source>
        <dbReference type="EMBL" id="SUZ80104.1"/>
    </source>
</evidence>
<comment type="similarity">
    <text evidence="1">Belongs to the universal ribosomal protein uL13 family.</text>
</comment>
<dbReference type="PROSITE" id="PS00783">
    <property type="entry name" value="RIBOSOMAL_L13"/>
    <property type="match status" value="1"/>
</dbReference>
<dbReference type="InterPro" id="IPR005823">
    <property type="entry name" value="Ribosomal_uL13_bac-type"/>
</dbReference>